<comment type="similarity">
    <text evidence="1">Belongs to the asaB hydroxylase/desaturase family.</text>
</comment>
<dbReference type="AlphaFoldDB" id="A0A9W9KPQ6"/>
<evidence type="ECO:0000256" key="1">
    <source>
        <dbReference type="ARBA" id="ARBA00023604"/>
    </source>
</evidence>
<dbReference type="Proteomes" id="UP001149165">
    <property type="component" value="Unassembled WGS sequence"/>
</dbReference>
<evidence type="ECO:0000313" key="2">
    <source>
        <dbReference type="EMBL" id="KAJ5113775.1"/>
    </source>
</evidence>
<organism evidence="2 3">
    <name type="scientific">Penicillium angulare</name>
    <dbReference type="NCBI Taxonomy" id="116970"/>
    <lineage>
        <taxon>Eukaryota</taxon>
        <taxon>Fungi</taxon>
        <taxon>Dikarya</taxon>
        <taxon>Ascomycota</taxon>
        <taxon>Pezizomycotina</taxon>
        <taxon>Eurotiomycetes</taxon>
        <taxon>Eurotiomycetidae</taxon>
        <taxon>Eurotiales</taxon>
        <taxon>Aspergillaceae</taxon>
        <taxon>Penicillium</taxon>
    </lineage>
</organism>
<dbReference type="PANTHER" id="PTHR34598">
    <property type="entry name" value="BLL6449 PROTEIN"/>
    <property type="match status" value="1"/>
</dbReference>
<reference evidence="2" key="2">
    <citation type="journal article" date="2023" name="IMA Fungus">
        <title>Comparative genomic study of the Penicillium genus elucidates a diverse pangenome and 15 lateral gene transfer events.</title>
        <authorList>
            <person name="Petersen C."/>
            <person name="Sorensen T."/>
            <person name="Nielsen M.R."/>
            <person name="Sondergaard T.E."/>
            <person name="Sorensen J.L."/>
            <person name="Fitzpatrick D.A."/>
            <person name="Frisvad J.C."/>
            <person name="Nielsen K.L."/>
        </authorList>
    </citation>
    <scope>NUCLEOTIDE SEQUENCE</scope>
    <source>
        <strain evidence="2">IBT 30069</strain>
    </source>
</reference>
<evidence type="ECO:0000313" key="3">
    <source>
        <dbReference type="Proteomes" id="UP001149165"/>
    </source>
</evidence>
<reference evidence="2" key="1">
    <citation type="submission" date="2022-11" db="EMBL/GenBank/DDBJ databases">
        <authorList>
            <person name="Petersen C."/>
        </authorList>
    </citation>
    <scope>NUCLEOTIDE SEQUENCE</scope>
    <source>
        <strain evidence="2">IBT 30069</strain>
    </source>
</reference>
<dbReference type="EMBL" id="JAPQKH010000002">
    <property type="protein sequence ID" value="KAJ5113775.1"/>
    <property type="molecule type" value="Genomic_DNA"/>
</dbReference>
<keyword evidence="3" id="KW-1185">Reference proteome</keyword>
<gene>
    <name evidence="2" type="ORF">N7456_002309</name>
</gene>
<dbReference type="NCBIfam" id="NF041278">
    <property type="entry name" value="CmcJ_NvfI_EfuI"/>
    <property type="match status" value="1"/>
</dbReference>
<proteinExistence type="inferred from homology"/>
<comment type="caution">
    <text evidence="2">The sequence shown here is derived from an EMBL/GenBank/DDBJ whole genome shotgun (WGS) entry which is preliminary data.</text>
</comment>
<dbReference type="PANTHER" id="PTHR34598:SF3">
    <property type="entry name" value="OXIDOREDUCTASE AN1597"/>
    <property type="match status" value="1"/>
</dbReference>
<dbReference type="InterPro" id="IPR044053">
    <property type="entry name" value="AsaB-like"/>
</dbReference>
<dbReference type="GO" id="GO:0016491">
    <property type="term" value="F:oxidoreductase activity"/>
    <property type="evidence" value="ECO:0007669"/>
    <property type="project" value="InterPro"/>
</dbReference>
<sequence length="261" mass="30134">MQGQGRNMSDPEIEFGPDLPCVYADLRFLSDDNRYVQEKPYYFAGSLGPGQEHLRTNLCYTNHTMQIRDLRGRHHELSIEKNGFEFIDYQMNVKFTKGADEPEKLRQYMSEVIQLFRRTKQKNITAGIPAGTMSVPDQAAETLHTDHTIQGGPRRIRASLTEHDLQKYSNGNWRLRIVNTWAVLFEPVVDDPLTLCDGFTVQPEDLVAGDRISGDKSYVGEIYHIRHNPEQKWYYLSHQTPEELLLFVSYDSKEEFGPACE</sequence>
<accession>A0A9W9KPQ6</accession>
<dbReference type="OrthoDB" id="412788at2759"/>
<protein>
    <submittedName>
        <fullName evidence="2">Uncharacterized protein</fullName>
    </submittedName>
</protein>
<name>A0A9W9KPQ6_9EURO</name>